<dbReference type="EMBL" id="BA000043">
    <property type="protein sequence ID" value="BAD75964.1"/>
    <property type="molecule type" value="Genomic_DNA"/>
</dbReference>
<dbReference type="Proteomes" id="UP000001172">
    <property type="component" value="Chromosome"/>
</dbReference>
<protein>
    <submittedName>
        <fullName evidence="1">Uncharacterized protein</fullName>
    </submittedName>
</protein>
<proteinExistence type="predicted"/>
<keyword evidence="2" id="KW-1185">Reference proteome</keyword>
<reference evidence="1 2" key="1">
    <citation type="journal article" date="2004" name="Nucleic Acids Res.">
        <title>Thermoadaptation trait revealed by the genome sequence of thermophilic Geobacillus kaustophilus.</title>
        <authorList>
            <person name="Takami H."/>
            <person name="Takaki Y."/>
            <person name="Chee G.J."/>
            <person name="Nishi S."/>
            <person name="Shimamura S."/>
            <person name="Suzuki H."/>
            <person name="Matsui S."/>
            <person name="Uchiyama I."/>
        </authorList>
    </citation>
    <scope>NUCLEOTIDE SEQUENCE [LARGE SCALE GENOMIC DNA]</scope>
    <source>
        <strain evidence="1 2">HTA426</strain>
    </source>
</reference>
<dbReference type="KEGG" id="gka:GK1679"/>
<name>Q5KZC2_GEOKA</name>
<accession>Q5KZC2</accession>
<dbReference type="AlphaFoldDB" id="Q5KZC2"/>
<gene>
    <name evidence="1" type="ordered locus">GK1679</name>
</gene>
<evidence type="ECO:0000313" key="1">
    <source>
        <dbReference type="EMBL" id="BAD75964.1"/>
    </source>
</evidence>
<sequence>MLYGWIRANDRDVRKLNRQRLSLHGNGLYGYVYGQNDPVMPPIECTAMAEEENGSRATRATEQGRPCCHFFKTRGQPAENQYHPPFGGCQLA</sequence>
<dbReference type="HOGENOM" id="CLU_2409074_0_0_9"/>
<organism evidence="1 2">
    <name type="scientific">Geobacillus kaustophilus (strain HTA426)</name>
    <dbReference type="NCBI Taxonomy" id="235909"/>
    <lineage>
        <taxon>Bacteria</taxon>
        <taxon>Bacillati</taxon>
        <taxon>Bacillota</taxon>
        <taxon>Bacilli</taxon>
        <taxon>Bacillales</taxon>
        <taxon>Anoxybacillaceae</taxon>
        <taxon>Geobacillus</taxon>
        <taxon>Geobacillus thermoleovorans group</taxon>
    </lineage>
</organism>
<evidence type="ECO:0000313" key="2">
    <source>
        <dbReference type="Proteomes" id="UP000001172"/>
    </source>
</evidence>